<comment type="caution">
    <text evidence="1">The sequence shown here is derived from an EMBL/GenBank/DDBJ whole genome shotgun (WGS) entry which is preliminary data.</text>
</comment>
<evidence type="ECO:0000313" key="2">
    <source>
        <dbReference type="Proteomes" id="UP000567179"/>
    </source>
</evidence>
<proteinExistence type="predicted"/>
<reference evidence="1 2" key="1">
    <citation type="journal article" date="2020" name="ISME J.">
        <title>Uncovering the hidden diversity of litter-decomposition mechanisms in mushroom-forming fungi.</title>
        <authorList>
            <person name="Floudas D."/>
            <person name="Bentzer J."/>
            <person name="Ahren D."/>
            <person name="Johansson T."/>
            <person name="Persson P."/>
            <person name="Tunlid A."/>
        </authorList>
    </citation>
    <scope>NUCLEOTIDE SEQUENCE [LARGE SCALE GENOMIC DNA]</scope>
    <source>
        <strain evidence="1 2">CBS 101986</strain>
    </source>
</reference>
<gene>
    <name evidence="1" type="ORF">D9619_011425</name>
</gene>
<keyword evidence="2" id="KW-1185">Reference proteome</keyword>
<dbReference type="Proteomes" id="UP000567179">
    <property type="component" value="Unassembled WGS sequence"/>
</dbReference>
<name>A0A8H5BK06_9AGAR</name>
<organism evidence="1 2">
    <name type="scientific">Psilocybe cf. subviscida</name>
    <dbReference type="NCBI Taxonomy" id="2480587"/>
    <lineage>
        <taxon>Eukaryota</taxon>
        <taxon>Fungi</taxon>
        <taxon>Dikarya</taxon>
        <taxon>Basidiomycota</taxon>
        <taxon>Agaricomycotina</taxon>
        <taxon>Agaricomycetes</taxon>
        <taxon>Agaricomycetidae</taxon>
        <taxon>Agaricales</taxon>
        <taxon>Agaricineae</taxon>
        <taxon>Strophariaceae</taxon>
        <taxon>Psilocybe</taxon>
    </lineage>
</organism>
<accession>A0A8H5BK06</accession>
<sequence>MHRVFPRLRSYEQPKDPALPKHALRLIVLKRFQVVASPSCPPLTVSSAKPSLQPTLKQQHLCDLSSALRQPATVFTLFAELQDRYDIYTPRIATFLQHEILVPLADEERVQFLHHHPRQSGSLVLRPALRRSSRHLKHHVPTFASGELKPRIYGHIQPLAPHCPYHRHWRVRRYIDVFAQNSFDPPA</sequence>
<protein>
    <submittedName>
        <fullName evidence="1">Uncharacterized protein</fullName>
    </submittedName>
</protein>
<evidence type="ECO:0000313" key="1">
    <source>
        <dbReference type="EMBL" id="KAF5324271.1"/>
    </source>
</evidence>
<dbReference type="EMBL" id="JAACJJ010000016">
    <property type="protein sequence ID" value="KAF5324271.1"/>
    <property type="molecule type" value="Genomic_DNA"/>
</dbReference>
<dbReference type="AlphaFoldDB" id="A0A8H5BK06"/>